<dbReference type="EMBL" id="QEOB01000032">
    <property type="protein sequence ID" value="PVX70993.1"/>
    <property type="molecule type" value="Genomic_DNA"/>
</dbReference>
<comment type="caution">
    <text evidence="2">The sequence shown here is derived from an EMBL/GenBank/DDBJ whole genome shotgun (WGS) entry which is preliminary data.</text>
</comment>
<dbReference type="InterPro" id="IPR011051">
    <property type="entry name" value="RmlC_Cupin_sf"/>
</dbReference>
<evidence type="ECO:0000313" key="2">
    <source>
        <dbReference type="EMBL" id="PVX70993.1"/>
    </source>
</evidence>
<evidence type="ECO:0000259" key="1">
    <source>
        <dbReference type="Pfam" id="PF07883"/>
    </source>
</evidence>
<dbReference type="SUPFAM" id="SSF51182">
    <property type="entry name" value="RmlC-like cupins"/>
    <property type="match status" value="1"/>
</dbReference>
<feature type="domain" description="Cupin type-2" evidence="1">
    <location>
        <begin position="67"/>
        <end position="136"/>
    </location>
</feature>
<sequence>MPPRHDLHIPRQKHTRRLPSLRAWIGAGVMLFAAQAVLAHDASGETIQPVLKQAVPEAVGKNVLIATVTFAPGQTSDPHMHPGSIFAYVTRGHIESQLEGAPPRTYGPGEAWYEPPGAHHILARNASATEPAQIVVFAIAGEHDPIKKPIPK</sequence>
<dbReference type="InterPro" id="IPR014710">
    <property type="entry name" value="RmlC-like_jellyroll"/>
</dbReference>
<dbReference type="CDD" id="cd02234">
    <property type="entry name" value="cupin_BLR7677-like"/>
    <property type="match status" value="1"/>
</dbReference>
<dbReference type="Pfam" id="PF07883">
    <property type="entry name" value="Cupin_2"/>
    <property type="match status" value="1"/>
</dbReference>
<accession>A0ABX5KEI6</accession>
<dbReference type="RefSeq" id="WP_116614550.1">
    <property type="nucleotide sequence ID" value="NZ_QEOB01000032.1"/>
</dbReference>
<dbReference type="PANTHER" id="PTHR38599:SF1">
    <property type="entry name" value="CUPIN DOMAIN PROTEIN (AFU_ORTHOLOGUE AFUA_3G13620)"/>
    <property type="match status" value="1"/>
</dbReference>
<organism evidence="2 3">
    <name type="scientific">Paraburkholderia unamae</name>
    <dbReference type="NCBI Taxonomy" id="219649"/>
    <lineage>
        <taxon>Bacteria</taxon>
        <taxon>Pseudomonadati</taxon>
        <taxon>Pseudomonadota</taxon>
        <taxon>Betaproteobacteria</taxon>
        <taxon>Burkholderiales</taxon>
        <taxon>Burkholderiaceae</taxon>
        <taxon>Paraburkholderia</taxon>
    </lineage>
</organism>
<dbReference type="Gene3D" id="2.60.120.10">
    <property type="entry name" value="Jelly Rolls"/>
    <property type="match status" value="1"/>
</dbReference>
<dbReference type="InterPro" id="IPR013096">
    <property type="entry name" value="Cupin_2"/>
</dbReference>
<reference evidence="2 3" key="1">
    <citation type="submission" date="2018-05" db="EMBL/GenBank/DDBJ databases">
        <title>Genomic Encyclopedia of Type Strains, Phase IV (KMG-V): Genome sequencing to study the core and pangenomes of soil and plant-associated prokaryotes.</title>
        <authorList>
            <person name="Whitman W."/>
        </authorList>
    </citation>
    <scope>NUCLEOTIDE SEQUENCE [LARGE SCALE GENOMIC DNA]</scope>
    <source>
        <strain evidence="2 3">SCZa-39</strain>
    </source>
</reference>
<evidence type="ECO:0000313" key="3">
    <source>
        <dbReference type="Proteomes" id="UP000245712"/>
    </source>
</evidence>
<name>A0ABX5KEI6_9BURK</name>
<dbReference type="Proteomes" id="UP000245712">
    <property type="component" value="Unassembled WGS sequence"/>
</dbReference>
<gene>
    <name evidence="2" type="ORF">C7402_13266</name>
</gene>
<keyword evidence="3" id="KW-1185">Reference proteome</keyword>
<protein>
    <submittedName>
        <fullName evidence="2">Quercetin dioxygenase-like cupin family protein</fullName>
    </submittedName>
</protein>
<proteinExistence type="predicted"/>
<dbReference type="PANTHER" id="PTHR38599">
    <property type="entry name" value="CUPIN DOMAIN PROTEIN (AFU_ORTHOLOGUE AFUA_3G13620)"/>
    <property type="match status" value="1"/>
</dbReference>